<reference evidence="2 3" key="1">
    <citation type="submission" date="2023-07" db="EMBL/GenBank/DDBJ databases">
        <title>Sorghum-associated microbial communities from plants grown in Nebraska, USA.</title>
        <authorList>
            <person name="Schachtman D."/>
        </authorList>
    </citation>
    <scope>NUCLEOTIDE SEQUENCE [LARGE SCALE GENOMIC DNA]</scope>
    <source>
        <strain evidence="2 3">BE240</strain>
    </source>
</reference>
<keyword evidence="3" id="KW-1185">Reference proteome</keyword>
<evidence type="ECO:0000313" key="3">
    <source>
        <dbReference type="Proteomes" id="UP001265550"/>
    </source>
</evidence>
<dbReference type="Proteomes" id="UP001265550">
    <property type="component" value="Unassembled WGS sequence"/>
</dbReference>
<proteinExistence type="predicted"/>
<dbReference type="Gene3D" id="2.60.40.2610">
    <property type="entry name" value="Outer membrane usher protein FimD, plug domain"/>
    <property type="match status" value="1"/>
</dbReference>
<dbReference type="PANTHER" id="PTHR30451:SF20">
    <property type="entry name" value="FIMBRIAE USHER"/>
    <property type="match status" value="1"/>
</dbReference>
<dbReference type="Gene3D" id="2.60.40.2070">
    <property type="match status" value="1"/>
</dbReference>
<evidence type="ECO:0000313" key="2">
    <source>
        <dbReference type="EMBL" id="MDR7096376.1"/>
    </source>
</evidence>
<organism evidence="2 3">
    <name type="scientific">Hydrogenophaga laconesensis</name>
    <dbReference type="NCBI Taxonomy" id="1805971"/>
    <lineage>
        <taxon>Bacteria</taxon>
        <taxon>Pseudomonadati</taxon>
        <taxon>Pseudomonadota</taxon>
        <taxon>Betaproteobacteria</taxon>
        <taxon>Burkholderiales</taxon>
        <taxon>Comamonadaceae</taxon>
        <taxon>Hydrogenophaga</taxon>
    </lineage>
</organism>
<accession>A0ABU1VFX8</accession>
<dbReference type="InterPro" id="IPR042186">
    <property type="entry name" value="FimD_plug_dom"/>
</dbReference>
<dbReference type="InterPro" id="IPR043142">
    <property type="entry name" value="PapC-like_C_sf"/>
</dbReference>
<dbReference type="PANTHER" id="PTHR30451">
    <property type="entry name" value="OUTER MEMBRANE USHER PROTEIN"/>
    <property type="match status" value="1"/>
</dbReference>
<dbReference type="InterPro" id="IPR000015">
    <property type="entry name" value="Fimb_usher"/>
</dbReference>
<comment type="caution">
    <text evidence="2">The sequence shown here is derived from an EMBL/GenBank/DDBJ whole genome shotgun (WGS) entry which is preliminary data.</text>
</comment>
<sequence>MSATRETLSGVQAPVNRFSIGFTLPLDSQPGRTIQARTFVQHDNVTGTAEQASLSGSFGAENRAGWGLYTAHTREGTNSSASINYQAPLAQLGANISSGGGYKSLGISASGGMVAHGGGLTLAPYLGETIGLVKVENGQDVRILGAQAATVDSRGYTVIPHLLPYQLNNVELDFSQASLDTQVDNTNLQAAPRARAVAAFNFTVPAGRVILIKTVLEDGSPAPFGATVINEKGEQVGAVGQAGKAEARITENAGQLTVKWGEGAGQQCSMPYTSQPPGDAKADKAAPAYQPMPTSRCIARTMMAPQRAGEKSVS</sequence>
<gene>
    <name evidence="2" type="ORF">J2X09_004133</name>
</gene>
<dbReference type="RefSeq" id="WP_310309184.1">
    <property type="nucleotide sequence ID" value="NZ_JAVDWE010000013.1"/>
</dbReference>
<name>A0ABU1VFX8_9BURK</name>
<dbReference type="InterPro" id="IPR025949">
    <property type="entry name" value="PapC-like_C"/>
</dbReference>
<dbReference type="Pfam" id="PF00577">
    <property type="entry name" value="Usher"/>
    <property type="match status" value="1"/>
</dbReference>
<feature type="domain" description="PapC-like C-terminal" evidence="1">
    <location>
        <begin position="211"/>
        <end position="274"/>
    </location>
</feature>
<evidence type="ECO:0000259" key="1">
    <source>
        <dbReference type="Pfam" id="PF13953"/>
    </source>
</evidence>
<dbReference type="Pfam" id="PF13953">
    <property type="entry name" value="PapC_C"/>
    <property type="match status" value="1"/>
</dbReference>
<protein>
    <submittedName>
        <fullName evidence="2">Outer membrane usher protein FimD/PapC</fullName>
    </submittedName>
</protein>
<dbReference type="EMBL" id="JAVDWE010000013">
    <property type="protein sequence ID" value="MDR7096376.1"/>
    <property type="molecule type" value="Genomic_DNA"/>
</dbReference>